<feature type="transmembrane region" description="Helical" evidence="3">
    <location>
        <begin position="62"/>
        <end position="82"/>
    </location>
</feature>
<dbReference type="InterPro" id="IPR029787">
    <property type="entry name" value="Nucleotide_cyclase"/>
</dbReference>
<feature type="transmembrane region" description="Helical" evidence="3">
    <location>
        <begin position="156"/>
        <end position="175"/>
    </location>
</feature>
<protein>
    <recommendedName>
        <fullName evidence="1">diguanylate cyclase</fullName>
        <ecNumber evidence="1">2.7.7.65</ecNumber>
    </recommendedName>
</protein>
<reference evidence="5 6" key="1">
    <citation type="submission" date="2023-07" db="EMBL/GenBank/DDBJ databases">
        <title>Genomic Encyclopedia of Type Strains, Phase IV (KMG-IV): sequencing the most valuable type-strain genomes for metagenomic binning, comparative biology and taxonomic classification.</title>
        <authorList>
            <person name="Goeker M."/>
        </authorList>
    </citation>
    <scope>NUCLEOTIDE SEQUENCE [LARGE SCALE GENOMIC DNA]</scope>
    <source>
        <strain evidence="5 6">DSM 19619</strain>
    </source>
</reference>
<feature type="transmembrane region" description="Helical" evidence="3">
    <location>
        <begin position="6"/>
        <end position="28"/>
    </location>
</feature>
<name>A0ABU0JAF8_9HYPH</name>
<keyword evidence="3" id="KW-0812">Transmembrane</keyword>
<evidence type="ECO:0000256" key="2">
    <source>
        <dbReference type="ARBA" id="ARBA00034247"/>
    </source>
</evidence>
<dbReference type="InterPro" id="IPR050469">
    <property type="entry name" value="Diguanylate_Cyclase"/>
</dbReference>
<gene>
    <name evidence="5" type="ORF">QO011_003280</name>
</gene>
<dbReference type="EC" id="2.7.7.65" evidence="1"/>
<evidence type="ECO:0000313" key="6">
    <source>
        <dbReference type="Proteomes" id="UP001242480"/>
    </source>
</evidence>
<proteinExistence type="predicted"/>
<evidence type="ECO:0000259" key="4">
    <source>
        <dbReference type="PROSITE" id="PS50887"/>
    </source>
</evidence>
<evidence type="ECO:0000256" key="3">
    <source>
        <dbReference type="SAM" id="Phobius"/>
    </source>
</evidence>
<dbReference type="CDD" id="cd01949">
    <property type="entry name" value="GGDEF"/>
    <property type="match status" value="1"/>
</dbReference>
<sequence length="391" mass="40843">MSFDPATLMTLTAMVAAAVGSLLVFAWVQNPSHRALGIWGGADLAGALAAVLLMTRNDAPDLVSIVLAHAVLAAAYGAIWAGGRSFCRRPLRPLAMAAGPAVWLAACAWPPFLQSTDLRVILASLIGAAYAAATARELRRDDGEPLLSRRPAAACFALHAGLLLARGGVAMVWTLPPGSQVLATPWLVVMAVEPLILVVATGFLQLAMAKERSELVQRRAAATDALTGVANRRAFLEEGERRLEAAARQGAPAALLLFDLDHFKRINDGHGHDAGDRALQAFAGHTALTLPADTLFGRIGGEEFAALLTGPAARAALPTADRIRRVIESMALAGPGMPAGLSVSIGVSTAADADLGALLRQADRALYAAKSAGRNCVRAFRPRSAPFLRVV</sequence>
<dbReference type="EMBL" id="JAUSVX010000005">
    <property type="protein sequence ID" value="MDQ0470264.1"/>
    <property type="molecule type" value="Genomic_DNA"/>
</dbReference>
<accession>A0ABU0JAF8</accession>
<comment type="catalytic activity">
    <reaction evidence="2">
        <text>2 GTP = 3',3'-c-di-GMP + 2 diphosphate</text>
        <dbReference type="Rhea" id="RHEA:24898"/>
        <dbReference type="ChEBI" id="CHEBI:33019"/>
        <dbReference type="ChEBI" id="CHEBI:37565"/>
        <dbReference type="ChEBI" id="CHEBI:58805"/>
        <dbReference type="EC" id="2.7.7.65"/>
    </reaction>
</comment>
<feature type="transmembrane region" description="Helical" evidence="3">
    <location>
        <begin position="187"/>
        <end position="209"/>
    </location>
</feature>
<dbReference type="Gene3D" id="3.30.70.270">
    <property type="match status" value="1"/>
</dbReference>
<dbReference type="RefSeq" id="WP_307273975.1">
    <property type="nucleotide sequence ID" value="NZ_JAUSVX010000005.1"/>
</dbReference>
<dbReference type="PANTHER" id="PTHR45138:SF9">
    <property type="entry name" value="DIGUANYLATE CYCLASE DGCM-RELATED"/>
    <property type="match status" value="1"/>
</dbReference>
<dbReference type="InterPro" id="IPR043128">
    <property type="entry name" value="Rev_trsase/Diguanyl_cyclase"/>
</dbReference>
<dbReference type="SUPFAM" id="SSF55073">
    <property type="entry name" value="Nucleotide cyclase"/>
    <property type="match status" value="1"/>
</dbReference>
<keyword evidence="6" id="KW-1185">Reference proteome</keyword>
<dbReference type="Proteomes" id="UP001242480">
    <property type="component" value="Unassembled WGS sequence"/>
</dbReference>
<comment type="caution">
    <text evidence="5">The sequence shown here is derived from an EMBL/GenBank/DDBJ whole genome shotgun (WGS) entry which is preliminary data.</text>
</comment>
<dbReference type="NCBIfam" id="TIGR00254">
    <property type="entry name" value="GGDEF"/>
    <property type="match status" value="1"/>
</dbReference>
<feature type="transmembrane region" description="Helical" evidence="3">
    <location>
        <begin position="118"/>
        <end position="135"/>
    </location>
</feature>
<organism evidence="5 6">
    <name type="scientific">Labrys wisconsinensis</name>
    <dbReference type="NCBI Taxonomy" id="425677"/>
    <lineage>
        <taxon>Bacteria</taxon>
        <taxon>Pseudomonadati</taxon>
        <taxon>Pseudomonadota</taxon>
        <taxon>Alphaproteobacteria</taxon>
        <taxon>Hyphomicrobiales</taxon>
        <taxon>Xanthobacteraceae</taxon>
        <taxon>Labrys</taxon>
    </lineage>
</organism>
<feature type="transmembrane region" description="Helical" evidence="3">
    <location>
        <begin position="94"/>
        <end position="112"/>
    </location>
</feature>
<dbReference type="PANTHER" id="PTHR45138">
    <property type="entry name" value="REGULATORY COMPONENTS OF SENSORY TRANSDUCTION SYSTEM"/>
    <property type="match status" value="1"/>
</dbReference>
<dbReference type="Pfam" id="PF00990">
    <property type="entry name" value="GGDEF"/>
    <property type="match status" value="1"/>
</dbReference>
<dbReference type="InterPro" id="IPR000160">
    <property type="entry name" value="GGDEF_dom"/>
</dbReference>
<feature type="transmembrane region" description="Helical" evidence="3">
    <location>
        <begin position="35"/>
        <end position="56"/>
    </location>
</feature>
<evidence type="ECO:0000256" key="1">
    <source>
        <dbReference type="ARBA" id="ARBA00012528"/>
    </source>
</evidence>
<feature type="domain" description="GGDEF" evidence="4">
    <location>
        <begin position="251"/>
        <end position="382"/>
    </location>
</feature>
<dbReference type="PROSITE" id="PS50887">
    <property type="entry name" value="GGDEF"/>
    <property type="match status" value="1"/>
</dbReference>
<keyword evidence="3" id="KW-0472">Membrane</keyword>
<dbReference type="SMART" id="SM00267">
    <property type="entry name" value="GGDEF"/>
    <property type="match status" value="1"/>
</dbReference>
<keyword evidence="3" id="KW-1133">Transmembrane helix</keyword>
<evidence type="ECO:0000313" key="5">
    <source>
        <dbReference type="EMBL" id="MDQ0470264.1"/>
    </source>
</evidence>